<dbReference type="KEGG" id="mpt:Mpe_A2935"/>
<keyword evidence="1" id="KW-0812">Transmembrane</keyword>
<feature type="transmembrane region" description="Helical" evidence="1">
    <location>
        <begin position="12"/>
        <end position="33"/>
    </location>
</feature>
<keyword evidence="1" id="KW-1133">Transmembrane helix</keyword>
<feature type="domain" description="DUF218" evidence="2">
    <location>
        <begin position="93"/>
        <end position="260"/>
    </location>
</feature>
<reference evidence="3 4" key="1">
    <citation type="journal article" date="2007" name="J. Bacteriol.">
        <title>Whole-genome analysis of the methyl tert-butyl ether-degrading beta-proteobacterium Methylibium petroleiphilum PM1.</title>
        <authorList>
            <person name="Kane S.R."/>
            <person name="Chakicherla A.Y."/>
            <person name="Chain P.S.G."/>
            <person name="Schmidt R."/>
            <person name="Shin M.W."/>
            <person name="Legler T.C."/>
            <person name="Scow K.M."/>
            <person name="Larimer F.W."/>
            <person name="Lucas S.M."/>
            <person name="Richardson P.M."/>
            <person name="Hristova K.R."/>
        </authorList>
    </citation>
    <scope>NUCLEOTIDE SEQUENCE [LARGE SCALE GENOMIC DNA]</scope>
    <source>
        <strain evidence="4">ATCC BAA-1232 / LMG 22953 / PM1</strain>
    </source>
</reference>
<sequence>MTGLEPFKPLLTALALPPVPWLLLMLLGGRLMLWRPRVGLLLLLLGAALIWLSACQGSAHWLQSTLLPAPPPLSDADISGLKPPKAEPAPTTAILVIGGGRIPRAPESGTADLQPASLERLRYAVRLSRQTGLPLAFSGGLGWGQHDDGGLSEAEIAQRIAERDFLRPIKWVETASRDTRENARLSVKQLHTAGVRHIVLVTHAWHMPRALRAFRQEAGESMQITAAPMGYFVPADRGVLEWLPSSAGFGEVRVVLRELLARGVGY</sequence>
<dbReference type="CDD" id="cd06259">
    <property type="entry name" value="YdcF-like"/>
    <property type="match status" value="1"/>
</dbReference>
<dbReference type="EMBL" id="CP000555">
    <property type="protein sequence ID" value="ABM95888.1"/>
    <property type="molecule type" value="Genomic_DNA"/>
</dbReference>
<dbReference type="Gene3D" id="3.40.50.620">
    <property type="entry name" value="HUPs"/>
    <property type="match status" value="1"/>
</dbReference>
<dbReference type="GO" id="GO:0000270">
    <property type="term" value="P:peptidoglycan metabolic process"/>
    <property type="evidence" value="ECO:0007669"/>
    <property type="project" value="TreeGrafter"/>
</dbReference>
<dbReference type="Pfam" id="PF02698">
    <property type="entry name" value="DUF218"/>
    <property type="match status" value="1"/>
</dbReference>
<dbReference type="PANTHER" id="PTHR30336">
    <property type="entry name" value="INNER MEMBRANE PROTEIN, PROBABLE PERMEASE"/>
    <property type="match status" value="1"/>
</dbReference>
<organism evidence="3 4">
    <name type="scientific">Methylibium petroleiphilum (strain ATCC BAA-1232 / LMG 22953 / PM1)</name>
    <dbReference type="NCBI Taxonomy" id="420662"/>
    <lineage>
        <taxon>Bacteria</taxon>
        <taxon>Pseudomonadati</taxon>
        <taxon>Pseudomonadota</taxon>
        <taxon>Betaproteobacteria</taxon>
        <taxon>Burkholderiales</taxon>
        <taxon>Sphaerotilaceae</taxon>
        <taxon>Methylibium</taxon>
    </lineage>
</organism>
<evidence type="ECO:0000313" key="4">
    <source>
        <dbReference type="Proteomes" id="UP000000366"/>
    </source>
</evidence>
<dbReference type="RefSeq" id="WP_011830517.1">
    <property type="nucleotide sequence ID" value="NC_008825.1"/>
</dbReference>
<dbReference type="AlphaFoldDB" id="A2SJZ9"/>
<evidence type="ECO:0000313" key="3">
    <source>
        <dbReference type="EMBL" id="ABM95888.1"/>
    </source>
</evidence>
<dbReference type="GO" id="GO:0005886">
    <property type="term" value="C:plasma membrane"/>
    <property type="evidence" value="ECO:0007669"/>
    <property type="project" value="TreeGrafter"/>
</dbReference>
<dbReference type="InterPro" id="IPR003848">
    <property type="entry name" value="DUF218"/>
</dbReference>
<feature type="transmembrane region" description="Helical" evidence="1">
    <location>
        <begin position="40"/>
        <end position="62"/>
    </location>
</feature>
<dbReference type="InterPro" id="IPR051599">
    <property type="entry name" value="Cell_Envelope_Assoc"/>
</dbReference>
<evidence type="ECO:0000256" key="1">
    <source>
        <dbReference type="SAM" id="Phobius"/>
    </source>
</evidence>
<dbReference type="PANTHER" id="PTHR30336:SF4">
    <property type="entry name" value="ENVELOPE BIOGENESIS FACTOR ELYC"/>
    <property type="match status" value="1"/>
</dbReference>
<name>A2SJZ9_METPP</name>
<gene>
    <name evidence="3" type="ordered locus">Mpe_A2935</name>
</gene>
<dbReference type="GO" id="GO:0043164">
    <property type="term" value="P:Gram-negative-bacterium-type cell wall biogenesis"/>
    <property type="evidence" value="ECO:0007669"/>
    <property type="project" value="TreeGrafter"/>
</dbReference>
<dbReference type="STRING" id="420662.Mpe_A2935"/>
<dbReference type="Proteomes" id="UP000000366">
    <property type="component" value="Chromosome"/>
</dbReference>
<dbReference type="InterPro" id="IPR014729">
    <property type="entry name" value="Rossmann-like_a/b/a_fold"/>
</dbReference>
<keyword evidence="1" id="KW-0472">Membrane</keyword>
<dbReference type="HOGENOM" id="CLU_053514_3_1_4"/>
<protein>
    <recommendedName>
        <fullName evidence="2">DUF218 domain-containing protein</fullName>
    </recommendedName>
</protein>
<dbReference type="eggNOG" id="COG1434">
    <property type="taxonomic scope" value="Bacteria"/>
</dbReference>
<keyword evidence="4" id="KW-1185">Reference proteome</keyword>
<evidence type="ECO:0000259" key="2">
    <source>
        <dbReference type="Pfam" id="PF02698"/>
    </source>
</evidence>
<accession>A2SJZ9</accession>
<proteinExistence type="predicted"/>